<dbReference type="EMBL" id="CP060202">
    <property type="protein sequence ID" value="QNH63143.1"/>
    <property type="molecule type" value="Genomic_DNA"/>
</dbReference>
<keyword evidence="1" id="KW-1133">Transmembrane helix</keyword>
<name>A0A7G7W9V0_9BACT</name>
<protein>
    <submittedName>
        <fullName evidence="2">Uncharacterized protein</fullName>
    </submittedName>
</protein>
<evidence type="ECO:0000313" key="3">
    <source>
        <dbReference type="Proteomes" id="UP000515489"/>
    </source>
</evidence>
<evidence type="ECO:0000313" key="2">
    <source>
        <dbReference type="EMBL" id="QNH63143.1"/>
    </source>
</evidence>
<dbReference type="RefSeq" id="WP_185889024.1">
    <property type="nucleotide sequence ID" value="NZ_CP060202.1"/>
</dbReference>
<evidence type="ECO:0000256" key="1">
    <source>
        <dbReference type="SAM" id="Phobius"/>
    </source>
</evidence>
<feature type="transmembrane region" description="Helical" evidence="1">
    <location>
        <begin position="45"/>
        <end position="68"/>
    </location>
</feature>
<dbReference type="AlphaFoldDB" id="A0A7G7W9V0"/>
<proteinExistence type="predicted"/>
<dbReference type="KEGG" id="hsk:H4317_04855"/>
<keyword evidence="1" id="KW-0472">Membrane</keyword>
<keyword evidence="1" id="KW-0812">Transmembrane</keyword>
<organism evidence="2 3">
    <name type="scientific">Hymenobacter sediminicola</name>
    <dbReference type="NCBI Taxonomy" id="2761579"/>
    <lineage>
        <taxon>Bacteria</taxon>
        <taxon>Pseudomonadati</taxon>
        <taxon>Bacteroidota</taxon>
        <taxon>Cytophagia</taxon>
        <taxon>Cytophagales</taxon>
        <taxon>Hymenobacteraceae</taxon>
        <taxon>Hymenobacter</taxon>
    </lineage>
</organism>
<accession>A0A7G7W9V0</accession>
<dbReference type="Proteomes" id="UP000515489">
    <property type="component" value="Chromosome"/>
</dbReference>
<reference evidence="2 3" key="1">
    <citation type="submission" date="2020-08" db="EMBL/GenBank/DDBJ databases">
        <title>Hymenobacter sp. S2-20-2 genome sequencing.</title>
        <authorList>
            <person name="Jin L."/>
        </authorList>
    </citation>
    <scope>NUCLEOTIDE SEQUENCE [LARGE SCALE GENOMIC DNA]</scope>
    <source>
        <strain evidence="2 3">S2-20-2</strain>
    </source>
</reference>
<gene>
    <name evidence="2" type="ORF">H4317_04855</name>
</gene>
<sequence>MLLRLSLTLVALLICAGDVAALAVLLTWQERAADPDSRRLRLLRAVLPATSVLLLVLLGTIFSLMMLWSPQGAEALASL</sequence>
<keyword evidence="3" id="KW-1185">Reference proteome</keyword>